<proteinExistence type="predicted"/>
<reference evidence="3" key="1">
    <citation type="submission" date="2017-02" db="EMBL/GenBank/DDBJ databases">
        <authorList>
            <person name="Varghese N."/>
            <person name="Submissions S."/>
        </authorList>
    </citation>
    <scope>NUCLEOTIDE SEQUENCE [LARGE SCALE GENOMIC DNA]</scope>
    <source>
        <strain evidence="3">DSM 22270</strain>
    </source>
</reference>
<keyword evidence="3" id="KW-1185">Reference proteome</keyword>
<dbReference type="Proteomes" id="UP000190897">
    <property type="component" value="Unassembled WGS sequence"/>
</dbReference>
<dbReference type="STRING" id="651661.SAMN05660293_01458"/>
<feature type="transmembrane region" description="Helical" evidence="1">
    <location>
        <begin position="646"/>
        <end position="667"/>
    </location>
</feature>
<sequence length="1283" mass="146115">MRFLTLSAERLPLIITLAIVICLSAGYYFVYIPGNETYIKEWKFRSLKHIGKNIQAKIYTGHKQLKTYLHSDSLKTFIQTDGIKSKKASSRQVNKFLLGLKSKNLPISGILRADSVRTIGETLITNTSPKKLILADTARRDENIYQLNLSYDFDQFISPLLTNEVFDEYLIIGDNVVLYETFASGLTPNEDSLFRTCGALPGALITERDYAGISYKLFVLPVDLNASTRILLVGLLTADHFSEAKTRLPPRLVLFLITVFTCILVTFPIVKLYHLSEGDRLTLKDVISVSIVSALLVSLVFFCFVKYSTTFSEDKRHTKQRLASAISDAYIKEIQDNYRKLDLLDNCIIQNSEFDKNFYDVGKSVPASSQELEKINSIVKGSQLDRVFWMTKKGEEFRTWTTAVDSTFSPGQFDERPYFRNTMQERTYALAGIDSAQLYVDQIVSWVSGKFLTVIAKPSKYKPVAVILFSAQSLKKSRIPPGYSFVMIDNNGRVLYHSDTTKNLNENLFEEFSDERNLQMSIKSGTDRSFKTQYYGREFDVQMKPVGGGLPFYMVIMEDLIFDEYRDINVYTFTFLMQLILFGLIIIQVLAIFLASAQRLSFKDRMFETSWLGPKATSRKEYFFAGVFNLSQFIVLAVCFTDETILNRIFMLLSSISLMPVFLNLLFYTRYRNEPGAEKLALFKRKGVSVGILFILFLMIIAWIMPHQSFWVLIEFQLVILGMGGLLYLAYWLFSEDELIGKFICYEKAYVAMLVSWTLVSMGLPILLFFRAAYNYDQHLIARYIQLEMAEANAGEIAHLPRNTSNRSLTSRQQYEIQQSLYKDQYWVDSISFDMNKGPFREKDEAAINLLRSFHLYSNEKMPDRININNAAAFDFSFYFNNLLRQNPDERGASVIYFRLLPETYLVIKSVALDFHLPDARYAGGFLPWLMFSLAIAAFCRVVFGLVRKIFSLRMVGEQPSPAFDIKTWIKGKQPERTFLIGFQGICASASSDLPSKQVLDLAKMPMQKDSPNNDWDLKVNAACMDPNATIIIENFERDFKSIETNNQKIAFLGKVLHVSGNRKLMVCSTVHPAVMLAASKAAAPKEAGPQDEERWHSLLRSFRIIIDPVTPPDFEKKDSRLKGIKPSEKEVFDGYVENYHQYFSIWQSLSEEEKFILYDLAEDGLVNSFDKDTFRILIRKGLVVEGSGRFSLFSKSFRNFILSGLSSSELAVITAKINDNTNWNKIRVPLMLVSLAILVFIISSQREASLKLLTTLGALATAIPALINLLSAVSGGNKKPAT</sequence>
<accession>A0A1T5D9F3</accession>
<keyword evidence="1" id="KW-0812">Transmembrane</keyword>
<feature type="transmembrane region" description="Helical" evidence="1">
    <location>
        <begin position="252"/>
        <end position="274"/>
    </location>
</feature>
<feature type="transmembrane region" description="Helical" evidence="1">
    <location>
        <begin position="622"/>
        <end position="640"/>
    </location>
</feature>
<dbReference type="RefSeq" id="WP_082214053.1">
    <property type="nucleotide sequence ID" value="NZ_FUZA01000002.1"/>
</dbReference>
<feature type="transmembrane region" description="Helical" evidence="1">
    <location>
        <begin position="711"/>
        <end position="734"/>
    </location>
</feature>
<evidence type="ECO:0000256" key="1">
    <source>
        <dbReference type="SAM" id="Phobius"/>
    </source>
</evidence>
<feature type="transmembrane region" description="Helical" evidence="1">
    <location>
        <begin position="688"/>
        <end position="705"/>
    </location>
</feature>
<gene>
    <name evidence="2" type="ORF">SAMN05660293_01458</name>
</gene>
<organism evidence="2 3">
    <name type="scientific">Dyadobacter psychrophilus</name>
    <dbReference type="NCBI Taxonomy" id="651661"/>
    <lineage>
        <taxon>Bacteria</taxon>
        <taxon>Pseudomonadati</taxon>
        <taxon>Bacteroidota</taxon>
        <taxon>Cytophagia</taxon>
        <taxon>Cytophagales</taxon>
        <taxon>Spirosomataceae</taxon>
        <taxon>Dyadobacter</taxon>
    </lineage>
</organism>
<evidence type="ECO:0000313" key="3">
    <source>
        <dbReference type="Proteomes" id="UP000190897"/>
    </source>
</evidence>
<evidence type="ECO:0000313" key="2">
    <source>
        <dbReference type="EMBL" id="SKB68408.1"/>
    </source>
</evidence>
<dbReference type="OrthoDB" id="1113021at2"/>
<protein>
    <submittedName>
        <fullName evidence="2">Uncharacterized protein</fullName>
    </submittedName>
</protein>
<feature type="transmembrane region" description="Helical" evidence="1">
    <location>
        <begin position="1227"/>
        <end position="1245"/>
    </location>
</feature>
<feature type="transmembrane region" description="Helical" evidence="1">
    <location>
        <begin position="12"/>
        <end position="30"/>
    </location>
</feature>
<dbReference type="EMBL" id="FUZA01000002">
    <property type="protein sequence ID" value="SKB68408.1"/>
    <property type="molecule type" value="Genomic_DNA"/>
</dbReference>
<feature type="transmembrane region" description="Helical" evidence="1">
    <location>
        <begin position="754"/>
        <end position="774"/>
    </location>
</feature>
<keyword evidence="1" id="KW-0472">Membrane</keyword>
<feature type="transmembrane region" description="Helical" evidence="1">
    <location>
        <begin position="286"/>
        <end position="307"/>
    </location>
</feature>
<feature type="transmembrane region" description="Helical" evidence="1">
    <location>
        <begin position="568"/>
        <end position="595"/>
    </location>
</feature>
<feature type="transmembrane region" description="Helical" evidence="1">
    <location>
        <begin position="926"/>
        <end position="947"/>
    </location>
</feature>
<feature type="transmembrane region" description="Helical" evidence="1">
    <location>
        <begin position="1251"/>
        <end position="1271"/>
    </location>
</feature>
<name>A0A1T5D9F3_9BACT</name>
<keyword evidence="1" id="KW-1133">Transmembrane helix</keyword>
<feature type="transmembrane region" description="Helical" evidence="1">
    <location>
        <begin position="545"/>
        <end position="562"/>
    </location>
</feature>